<dbReference type="InParanoid" id="A0A669BGA7"/>
<keyword evidence="4" id="KW-1185">Reference proteome</keyword>
<dbReference type="SUPFAM" id="SSF53335">
    <property type="entry name" value="S-adenosyl-L-methionine-dependent methyltransferases"/>
    <property type="match status" value="1"/>
</dbReference>
<dbReference type="PANTHER" id="PTHR14614:SF1">
    <property type="entry name" value="METHYLTRANSFERASE-LIKE PROTEIN 21E PSEUDOGENE-RELATED"/>
    <property type="match status" value="1"/>
</dbReference>
<protein>
    <submittedName>
        <fullName evidence="3">Methyltransferase like 21e</fullName>
    </submittedName>
</protein>
<dbReference type="CDD" id="cd02440">
    <property type="entry name" value="AdoMet_MTases"/>
    <property type="match status" value="1"/>
</dbReference>
<dbReference type="Proteomes" id="UP000005207">
    <property type="component" value="Linkage group LG1"/>
</dbReference>
<gene>
    <name evidence="3" type="primary">METTL21EP</name>
    <name evidence="3" type="synonym">mettl21e</name>
</gene>
<reference evidence="4" key="1">
    <citation type="submission" date="2012-01" db="EMBL/GenBank/DDBJ databases">
        <title>The Genome Sequence of Oreochromis niloticus (Nile Tilapia).</title>
        <authorList>
            <consortium name="Broad Institute Genome Assembly Team"/>
            <consortium name="Broad Institute Sequencing Platform"/>
            <person name="Di Palma F."/>
            <person name="Johnson J."/>
            <person name="Lander E.S."/>
            <person name="Lindblad-Toh K."/>
        </authorList>
    </citation>
    <scope>NUCLEOTIDE SEQUENCE [LARGE SCALE GENOMIC DNA]</scope>
</reference>
<evidence type="ECO:0000256" key="1">
    <source>
        <dbReference type="ARBA" id="ARBA00022603"/>
    </source>
</evidence>
<evidence type="ECO:0000313" key="4">
    <source>
        <dbReference type="Proteomes" id="UP000005207"/>
    </source>
</evidence>
<dbReference type="OMA" id="VKYLYIN"/>
<reference evidence="3" key="3">
    <citation type="submission" date="2025-09" db="UniProtKB">
        <authorList>
            <consortium name="Ensembl"/>
        </authorList>
    </citation>
    <scope>IDENTIFICATION</scope>
</reference>
<keyword evidence="2" id="KW-0949">S-adenosyl-L-methionine</keyword>
<evidence type="ECO:0000313" key="3">
    <source>
        <dbReference type="Ensembl" id="ENSONIP00000033554.1"/>
    </source>
</evidence>
<name>A0A669BGA7_ORENI</name>
<dbReference type="GeneTree" id="ENSGT00940000159229"/>
<dbReference type="InterPro" id="IPR029063">
    <property type="entry name" value="SAM-dependent_MTases_sf"/>
</dbReference>
<keyword evidence="1" id="KW-0489">Methyltransferase</keyword>
<accession>A0A669BGA7</accession>
<dbReference type="Pfam" id="PF10294">
    <property type="entry name" value="Methyltransf_16"/>
    <property type="match status" value="1"/>
</dbReference>
<organism evidence="3 4">
    <name type="scientific">Oreochromis niloticus</name>
    <name type="common">Nile tilapia</name>
    <name type="synonym">Tilapia nilotica</name>
    <dbReference type="NCBI Taxonomy" id="8128"/>
    <lineage>
        <taxon>Eukaryota</taxon>
        <taxon>Metazoa</taxon>
        <taxon>Chordata</taxon>
        <taxon>Craniata</taxon>
        <taxon>Vertebrata</taxon>
        <taxon>Euteleostomi</taxon>
        <taxon>Actinopterygii</taxon>
        <taxon>Neopterygii</taxon>
        <taxon>Teleostei</taxon>
        <taxon>Neoteleostei</taxon>
        <taxon>Acanthomorphata</taxon>
        <taxon>Ovalentaria</taxon>
        <taxon>Cichlomorphae</taxon>
        <taxon>Cichliformes</taxon>
        <taxon>Cichlidae</taxon>
        <taxon>African cichlids</taxon>
        <taxon>Pseudocrenilabrinae</taxon>
        <taxon>Oreochromini</taxon>
        <taxon>Oreochromis</taxon>
    </lineage>
</organism>
<dbReference type="Ensembl" id="ENSONIT00000060113.1">
    <property type="protein sequence ID" value="ENSONIP00000033554.1"/>
    <property type="gene ID" value="ENSONIG00000003133.2"/>
</dbReference>
<evidence type="ECO:0000256" key="2">
    <source>
        <dbReference type="ARBA" id="ARBA00022691"/>
    </source>
</evidence>
<dbReference type="Gene3D" id="3.40.50.150">
    <property type="entry name" value="Vaccinia Virus protein VP39"/>
    <property type="match status" value="1"/>
</dbReference>
<reference evidence="3" key="2">
    <citation type="submission" date="2025-08" db="UniProtKB">
        <authorList>
            <consortium name="Ensembl"/>
        </authorList>
    </citation>
    <scope>IDENTIFICATION</scope>
</reference>
<dbReference type="PANTHER" id="PTHR14614">
    <property type="entry name" value="HEPATOCELLULAR CARCINOMA-ASSOCIATED ANTIGEN"/>
    <property type="match status" value="1"/>
</dbReference>
<dbReference type="AlphaFoldDB" id="A0A669BGA7"/>
<sequence>MLLSNSKLANIFHGIVKCYLKKTFNIFSMFYCEYNMSLWDFYKAFQVFWNWGCSHSEERHMRSENLPASPKICPSCLMILLFLTVKYLYINTVDIISASSVDACKAGPAVDAELARAIMARQFHPPVIGPEVWEGYVFSGLEILIKESTDLYGAVLWPSAMVLCHFLENNRDKYNLLDKNVIELGAGTGLVTIVSSLLGAKVTSTDLPDVLGNLQYNVTRNTKGRCKYTPLVTELIWGQELNQRFPRATHRFDYILAADVVYAHPYLQELMDTFEYLCQENTQILWAMRFRLDPENSFVDRFRQRFHLEELYSLPSLSIKLYRAWRRDGTTKDLREAAKH</sequence>
<keyword evidence="1" id="KW-0808">Transferase</keyword>
<dbReference type="InterPro" id="IPR019410">
    <property type="entry name" value="Methyltransf_16"/>
</dbReference>
<dbReference type="GO" id="GO:0008168">
    <property type="term" value="F:methyltransferase activity"/>
    <property type="evidence" value="ECO:0007669"/>
    <property type="project" value="UniProtKB-KW"/>
</dbReference>
<dbReference type="GO" id="GO:0032259">
    <property type="term" value="P:methylation"/>
    <property type="evidence" value="ECO:0007669"/>
    <property type="project" value="UniProtKB-KW"/>
</dbReference>
<proteinExistence type="predicted"/>